<evidence type="ECO:0000313" key="1">
    <source>
        <dbReference type="EMBL" id="UBJ26255.1"/>
    </source>
</evidence>
<organism evidence="1">
    <name type="scientific">Giant panda feces-associated genomovirus</name>
    <dbReference type="NCBI Taxonomy" id="2863994"/>
    <lineage>
        <taxon>Viruses</taxon>
        <taxon>Monodnaviria</taxon>
        <taxon>Shotokuvirae</taxon>
        <taxon>Cressdnaviricota</taxon>
        <taxon>Repensiviricetes</taxon>
        <taxon>Geplafuvirales</taxon>
        <taxon>Genomoviridae</taxon>
    </lineage>
</organism>
<reference evidence="1" key="1">
    <citation type="submission" date="2021-07" db="EMBL/GenBank/DDBJ databases">
        <title>Communication and adaptive evolution of viruses within giant pandas and their associated organisms in a local ecological environment.</title>
        <authorList>
            <person name="Zhao M."/>
            <person name="Liu S."/>
            <person name="Zhang W."/>
        </authorList>
    </citation>
    <scope>NUCLEOTIDE SEQUENCE</scope>
    <source>
        <strain evidence="1">Gpf267geno01-12</strain>
    </source>
</reference>
<accession>A0A8K1HKT1</accession>
<protein>
    <submittedName>
        <fullName evidence="1">Replication-associated protein</fullName>
    </submittedName>
</protein>
<dbReference type="EMBL" id="MZ556152">
    <property type="protein sequence ID" value="UBJ26255.1"/>
    <property type="molecule type" value="Genomic_DNA"/>
</dbReference>
<sequence>MSYSPTPNAENSIRLRLSPYFQAWRLSASLDGNYTVIRGFISTLLSILEGNTVRVTNGLPMLRVAIQISSLLEEHQRRVGIMRSRMETLSQGDLNDQMEGRFVRLAIRGLSSQLQGVLTSFGAWLESWLRELFLRHSTRSVRTPIGTFDPSELHTVPPLEFHSTYQDTMSSISGYRTTWLEIQSLGPHAYFGGLFAMDETLNLDDVKYAVFDDMQGGFDFFHGYKFWLGAQAEFYVTDKYKGKKHVKWGKPSIWLCNNDPQHEKVDWGWITGNCDVVEVWDPIFRANTE</sequence>
<proteinExistence type="predicted"/>
<name>A0A8K1HKT1_9VIRU</name>